<dbReference type="VEuPathDB" id="TriTrypDB:TcCL_ESM03288"/>
<gene>
    <name evidence="2" type="ORF">C4B63_46g45</name>
</gene>
<evidence type="ECO:0000256" key="1">
    <source>
        <dbReference type="SAM" id="MobiDB-lite"/>
    </source>
</evidence>
<sequence>MKSRDFHSGRSGDVYREIPRWCLRKIPLLSREEVESIVHMYDDNTGESEAMNEATHSTEATATRPTAVSNTTRQESSLQLRLAGLPMFLQTEALVLRRHEQQYRQYMKELIDLSECITMVCDGTLRHPSPNSASHVTEDSPAARRKKDDALQRMFRRAEELEVCARNAAVERVRSAQRMLLAAAVAKHKKRARREKAHEEEEEDALRVRRRRL</sequence>
<protein>
    <submittedName>
        <fullName evidence="2">Uncharacterized protein</fullName>
    </submittedName>
</protein>
<organism evidence="2 3">
    <name type="scientific">Trypanosoma cruzi</name>
    <dbReference type="NCBI Taxonomy" id="5693"/>
    <lineage>
        <taxon>Eukaryota</taxon>
        <taxon>Discoba</taxon>
        <taxon>Euglenozoa</taxon>
        <taxon>Kinetoplastea</taxon>
        <taxon>Metakinetoplastina</taxon>
        <taxon>Trypanosomatida</taxon>
        <taxon>Trypanosomatidae</taxon>
        <taxon>Trypanosoma</taxon>
        <taxon>Schizotrypanum</taxon>
    </lineage>
</organism>
<feature type="compositionally biased region" description="Basic and acidic residues" evidence="1">
    <location>
        <begin position="136"/>
        <end position="148"/>
    </location>
</feature>
<dbReference type="AlphaFoldDB" id="A0A2V2V7C4"/>
<dbReference type="VEuPathDB" id="TriTrypDB:ECC02_006470"/>
<accession>A0A2V2V7C4</accession>
<reference evidence="2 3" key="1">
    <citation type="journal article" date="2018" name="Microb. Genom.">
        <title>Expanding an expanded genome: long-read sequencing of Trypanosoma cruzi.</title>
        <authorList>
            <person name="Berna L."/>
            <person name="Rodriguez M."/>
            <person name="Chiribao M.L."/>
            <person name="Parodi-Talice A."/>
            <person name="Pita S."/>
            <person name="Rijo G."/>
            <person name="Alvarez-Valin F."/>
            <person name="Robello C."/>
        </authorList>
    </citation>
    <scope>NUCLEOTIDE SEQUENCE [LARGE SCALE GENOMIC DNA]</scope>
    <source>
        <strain evidence="2 3">Dm28c</strain>
    </source>
</reference>
<comment type="caution">
    <text evidence="2">The sequence shown here is derived from an EMBL/GenBank/DDBJ whole genome shotgun (WGS) entry which is preliminary data.</text>
</comment>
<dbReference type="VEuPathDB" id="TriTrypDB:TCDM_14123"/>
<dbReference type="VEuPathDB" id="TriTrypDB:TcG_03327"/>
<feature type="region of interest" description="Disordered" evidence="1">
    <location>
        <begin position="48"/>
        <end position="72"/>
    </location>
</feature>
<dbReference type="EMBL" id="PRFA01000046">
    <property type="protein sequence ID" value="PWU90988.1"/>
    <property type="molecule type" value="Genomic_DNA"/>
</dbReference>
<feature type="compositionally biased region" description="Polar residues" evidence="1">
    <location>
        <begin position="54"/>
        <end position="72"/>
    </location>
</feature>
<feature type="region of interest" description="Disordered" evidence="1">
    <location>
        <begin position="126"/>
        <end position="148"/>
    </location>
</feature>
<dbReference type="VEuPathDB" id="TriTrypDB:C3747_37g6"/>
<dbReference type="VEuPathDB" id="TriTrypDB:TcCLB.507099.100"/>
<dbReference type="VEuPathDB" id="TriTrypDB:C4B63_46g45"/>
<dbReference type="Proteomes" id="UP000246121">
    <property type="component" value="Unassembled WGS sequence"/>
</dbReference>
<proteinExistence type="predicted"/>
<dbReference type="VEuPathDB" id="TriTrypDB:TCSYLVIO_007576"/>
<evidence type="ECO:0000313" key="2">
    <source>
        <dbReference type="EMBL" id="PWU90988.1"/>
    </source>
</evidence>
<dbReference type="VEuPathDB" id="TriTrypDB:TcBrA4_0074570"/>
<feature type="region of interest" description="Disordered" evidence="1">
    <location>
        <begin position="188"/>
        <end position="213"/>
    </location>
</feature>
<dbReference type="VEuPathDB" id="TriTrypDB:TcYC6_0103260"/>
<dbReference type="VEuPathDB" id="TriTrypDB:Tc_MARK_6256"/>
<name>A0A2V2V7C4_TRYCR</name>
<evidence type="ECO:0000313" key="3">
    <source>
        <dbReference type="Proteomes" id="UP000246121"/>
    </source>
</evidence>
<dbReference type="VEuPathDB" id="TriTrypDB:BCY84_13667"/>